<keyword evidence="9" id="KW-0805">Transcription regulation</keyword>
<evidence type="ECO:0000256" key="7">
    <source>
        <dbReference type="ARBA" id="ARBA00022840"/>
    </source>
</evidence>
<feature type="domain" description="Response regulatory" evidence="14">
    <location>
        <begin position="11"/>
        <end position="127"/>
    </location>
</feature>
<keyword evidence="7" id="KW-0067">ATP-binding</keyword>
<keyword evidence="8" id="KW-0902">Two-component regulatory system</keyword>
<dbReference type="FunFam" id="3.40.50.2300:FF:000121">
    <property type="entry name" value="Sensor histidine kinase RcsC"/>
    <property type="match status" value="1"/>
</dbReference>
<keyword evidence="13" id="KW-0175">Coiled coil</keyword>
<keyword evidence="11" id="KW-0804">Transcription</keyword>
<dbReference type="PANTHER" id="PTHR48111">
    <property type="entry name" value="REGULATOR OF RPOS"/>
    <property type="match status" value="1"/>
</dbReference>
<evidence type="ECO:0000256" key="8">
    <source>
        <dbReference type="ARBA" id="ARBA00023012"/>
    </source>
</evidence>
<keyword evidence="5" id="KW-0547">Nucleotide-binding</keyword>
<dbReference type="InterPro" id="IPR011006">
    <property type="entry name" value="CheY-like_superfamily"/>
</dbReference>
<dbReference type="PROSITE" id="PS50110">
    <property type="entry name" value="RESPONSE_REGULATORY"/>
    <property type="match status" value="1"/>
</dbReference>
<dbReference type="InterPro" id="IPR039420">
    <property type="entry name" value="WalR-like"/>
</dbReference>
<feature type="coiled-coil region" evidence="13">
    <location>
        <begin position="129"/>
        <end position="156"/>
    </location>
</feature>
<sequence length="268" mass="30441">MSSIANLTKANILLVDDTPNNLRLLSAMLSDQGYEVRRVVNGQMALKTAQANPPDLILLDIKMPDMNGYEVCQHLKAIEQTQAIPVIFISALDEVLDKVKAFAVGAADYITKPFSEEEVLARVENILTIRQLQQQLQQVSRKCQQLEADLTSREENYQALFHNQLVGIFQMQPDGLLLAVNQHLMQLLGHQTDTELIQKRYFSEYCSEFDAKQLFAELQVSCPIRDYSLELYRQDRSTFWGSVSIQLSLKINCYEGILLEKTGTHPCD</sequence>
<dbReference type="Gene3D" id="3.40.50.2300">
    <property type="match status" value="1"/>
</dbReference>
<evidence type="ECO:0000256" key="12">
    <source>
        <dbReference type="PROSITE-ProRule" id="PRU00169"/>
    </source>
</evidence>
<dbReference type="Proteomes" id="UP000707356">
    <property type="component" value="Unassembled WGS sequence"/>
</dbReference>
<gene>
    <name evidence="15" type="ORF">KME07_06710</name>
</gene>
<evidence type="ECO:0000256" key="11">
    <source>
        <dbReference type="ARBA" id="ARBA00023163"/>
    </source>
</evidence>
<dbReference type="GO" id="GO:0004673">
    <property type="term" value="F:protein histidine kinase activity"/>
    <property type="evidence" value="ECO:0007669"/>
    <property type="project" value="UniProtKB-EC"/>
</dbReference>
<comment type="catalytic activity">
    <reaction evidence="1">
        <text>ATP + protein L-histidine = ADP + protein N-phospho-L-histidine.</text>
        <dbReference type="EC" id="2.7.13.3"/>
    </reaction>
</comment>
<evidence type="ECO:0000259" key="14">
    <source>
        <dbReference type="PROSITE" id="PS50110"/>
    </source>
</evidence>
<dbReference type="SUPFAM" id="SSF52172">
    <property type="entry name" value="CheY-like"/>
    <property type="match status" value="1"/>
</dbReference>
<dbReference type="EC" id="2.7.13.3" evidence="2"/>
<dbReference type="Pfam" id="PF00072">
    <property type="entry name" value="Response_reg"/>
    <property type="match status" value="1"/>
</dbReference>
<comment type="caution">
    <text evidence="15">The sequence shown here is derived from an EMBL/GenBank/DDBJ whole genome shotgun (WGS) entry which is preliminary data.</text>
</comment>
<dbReference type="GO" id="GO:0006355">
    <property type="term" value="P:regulation of DNA-templated transcription"/>
    <property type="evidence" value="ECO:0007669"/>
    <property type="project" value="TreeGrafter"/>
</dbReference>
<dbReference type="GO" id="GO:0032993">
    <property type="term" value="C:protein-DNA complex"/>
    <property type="evidence" value="ECO:0007669"/>
    <property type="project" value="TreeGrafter"/>
</dbReference>
<dbReference type="SMART" id="SM00448">
    <property type="entry name" value="REC"/>
    <property type="match status" value="1"/>
</dbReference>
<keyword evidence="10" id="KW-0238">DNA-binding</keyword>
<keyword evidence="4" id="KW-0808">Transferase</keyword>
<dbReference type="SUPFAM" id="SSF55785">
    <property type="entry name" value="PYP-like sensor domain (PAS domain)"/>
    <property type="match status" value="1"/>
</dbReference>
<accession>A0A951P9C1</accession>
<keyword evidence="6" id="KW-0418">Kinase</keyword>
<proteinExistence type="predicted"/>
<evidence type="ECO:0000256" key="4">
    <source>
        <dbReference type="ARBA" id="ARBA00022679"/>
    </source>
</evidence>
<dbReference type="GO" id="GO:0000156">
    <property type="term" value="F:phosphorelay response regulator activity"/>
    <property type="evidence" value="ECO:0007669"/>
    <property type="project" value="TreeGrafter"/>
</dbReference>
<reference evidence="15" key="1">
    <citation type="submission" date="2021-05" db="EMBL/GenBank/DDBJ databases">
        <authorList>
            <person name="Pietrasiak N."/>
            <person name="Ward R."/>
            <person name="Stajich J.E."/>
            <person name="Kurbessoian T."/>
        </authorList>
    </citation>
    <scope>NUCLEOTIDE SEQUENCE</scope>
    <source>
        <strain evidence="15">GSE-TBD4-15B</strain>
    </source>
</reference>
<name>A0A951P9C1_9CYAN</name>
<organism evidence="15 16">
    <name type="scientific">Pegethrix bostrychoides GSE-TBD4-15B</name>
    <dbReference type="NCBI Taxonomy" id="2839662"/>
    <lineage>
        <taxon>Bacteria</taxon>
        <taxon>Bacillati</taxon>
        <taxon>Cyanobacteriota</taxon>
        <taxon>Cyanophyceae</taxon>
        <taxon>Oculatellales</taxon>
        <taxon>Oculatellaceae</taxon>
        <taxon>Pegethrix</taxon>
    </lineage>
</organism>
<dbReference type="AlphaFoldDB" id="A0A951P9C1"/>
<evidence type="ECO:0000256" key="10">
    <source>
        <dbReference type="ARBA" id="ARBA00023125"/>
    </source>
</evidence>
<evidence type="ECO:0000313" key="16">
    <source>
        <dbReference type="Proteomes" id="UP000707356"/>
    </source>
</evidence>
<dbReference type="GO" id="GO:0005524">
    <property type="term" value="F:ATP binding"/>
    <property type="evidence" value="ECO:0007669"/>
    <property type="project" value="UniProtKB-KW"/>
</dbReference>
<evidence type="ECO:0000256" key="9">
    <source>
        <dbReference type="ARBA" id="ARBA00023015"/>
    </source>
</evidence>
<evidence type="ECO:0000256" key="5">
    <source>
        <dbReference type="ARBA" id="ARBA00022741"/>
    </source>
</evidence>
<protein>
    <recommendedName>
        <fullName evidence="2">histidine kinase</fullName>
        <ecNumber evidence="2">2.7.13.3</ecNumber>
    </recommendedName>
</protein>
<dbReference type="PANTHER" id="PTHR48111:SF1">
    <property type="entry name" value="TWO-COMPONENT RESPONSE REGULATOR ORR33"/>
    <property type="match status" value="1"/>
</dbReference>
<keyword evidence="3 12" id="KW-0597">Phosphoprotein</keyword>
<dbReference type="InterPro" id="IPR001789">
    <property type="entry name" value="Sig_transdc_resp-reg_receiver"/>
</dbReference>
<reference evidence="15" key="2">
    <citation type="journal article" date="2022" name="Microbiol. Resour. Announc.">
        <title>Metagenome Sequencing to Explore Phylogenomics of Terrestrial Cyanobacteria.</title>
        <authorList>
            <person name="Ward R.D."/>
            <person name="Stajich J.E."/>
            <person name="Johansen J.R."/>
            <person name="Huntemann M."/>
            <person name="Clum A."/>
            <person name="Foster B."/>
            <person name="Foster B."/>
            <person name="Roux S."/>
            <person name="Palaniappan K."/>
            <person name="Varghese N."/>
            <person name="Mukherjee S."/>
            <person name="Reddy T.B.K."/>
            <person name="Daum C."/>
            <person name="Copeland A."/>
            <person name="Chen I.A."/>
            <person name="Ivanova N.N."/>
            <person name="Kyrpides N.C."/>
            <person name="Shapiro N."/>
            <person name="Eloe-Fadrosh E.A."/>
            <person name="Pietrasiak N."/>
        </authorList>
    </citation>
    <scope>NUCLEOTIDE SEQUENCE</scope>
    <source>
        <strain evidence="15">GSE-TBD4-15B</strain>
    </source>
</reference>
<evidence type="ECO:0000313" key="15">
    <source>
        <dbReference type="EMBL" id="MBW4465117.1"/>
    </source>
</evidence>
<evidence type="ECO:0000256" key="1">
    <source>
        <dbReference type="ARBA" id="ARBA00000085"/>
    </source>
</evidence>
<evidence type="ECO:0000256" key="2">
    <source>
        <dbReference type="ARBA" id="ARBA00012438"/>
    </source>
</evidence>
<dbReference type="CDD" id="cd19920">
    <property type="entry name" value="REC_PA4781-like"/>
    <property type="match status" value="1"/>
</dbReference>
<dbReference type="InterPro" id="IPR035965">
    <property type="entry name" value="PAS-like_dom_sf"/>
</dbReference>
<evidence type="ECO:0000256" key="6">
    <source>
        <dbReference type="ARBA" id="ARBA00022777"/>
    </source>
</evidence>
<dbReference type="Gene3D" id="3.30.450.20">
    <property type="entry name" value="PAS domain"/>
    <property type="match status" value="1"/>
</dbReference>
<dbReference type="GO" id="GO:0005829">
    <property type="term" value="C:cytosol"/>
    <property type="evidence" value="ECO:0007669"/>
    <property type="project" value="TreeGrafter"/>
</dbReference>
<feature type="modified residue" description="4-aspartylphosphate" evidence="12">
    <location>
        <position position="60"/>
    </location>
</feature>
<dbReference type="GO" id="GO:0000976">
    <property type="term" value="F:transcription cis-regulatory region binding"/>
    <property type="evidence" value="ECO:0007669"/>
    <property type="project" value="TreeGrafter"/>
</dbReference>
<dbReference type="EMBL" id="JAHHHV010000031">
    <property type="protein sequence ID" value="MBW4465117.1"/>
    <property type="molecule type" value="Genomic_DNA"/>
</dbReference>
<evidence type="ECO:0000256" key="13">
    <source>
        <dbReference type="SAM" id="Coils"/>
    </source>
</evidence>
<evidence type="ECO:0000256" key="3">
    <source>
        <dbReference type="ARBA" id="ARBA00022553"/>
    </source>
</evidence>